<evidence type="ECO:0000313" key="2">
    <source>
        <dbReference type="Proteomes" id="UP001062846"/>
    </source>
</evidence>
<keyword evidence="2" id="KW-1185">Reference proteome</keyword>
<protein>
    <submittedName>
        <fullName evidence="1">Uncharacterized protein</fullName>
    </submittedName>
</protein>
<accession>A0ACC0N4E1</accession>
<dbReference type="Proteomes" id="UP001062846">
    <property type="component" value="Chromosome 7"/>
</dbReference>
<dbReference type="EMBL" id="CM046394">
    <property type="protein sequence ID" value="KAI8547861.1"/>
    <property type="molecule type" value="Genomic_DNA"/>
</dbReference>
<gene>
    <name evidence="1" type="ORF">RHMOL_Rhmol07G0228200</name>
</gene>
<reference evidence="1" key="1">
    <citation type="submission" date="2022-02" db="EMBL/GenBank/DDBJ databases">
        <title>Plant Genome Project.</title>
        <authorList>
            <person name="Zhang R.-G."/>
        </authorList>
    </citation>
    <scope>NUCLEOTIDE SEQUENCE</scope>
    <source>
        <strain evidence="1">AT1</strain>
    </source>
</reference>
<comment type="caution">
    <text evidence="1">The sequence shown here is derived from an EMBL/GenBank/DDBJ whole genome shotgun (WGS) entry which is preliminary data.</text>
</comment>
<organism evidence="1 2">
    <name type="scientific">Rhododendron molle</name>
    <name type="common">Chinese azalea</name>
    <name type="synonym">Azalea mollis</name>
    <dbReference type="NCBI Taxonomy" id="49168"/>
    <lineage>
        <taxon>Eukaryota</taxon>
        <taxon>Viridiplantae</taxon>
        <taxon>Streptophyta</taxon>
        <taxon>Embryophyta</taxon>
        <taxon>Tracheophyta</taxon>
        <taxon>Spermatophyta</taxon>
        <taxon>Magnoliopsida</taxon>
        <taxon>eudicotyledons</taxon>
        <taxon>Gunneridae</taxon>
        <taxon>Pentapetalae</taxon>
        <taxon>asterids</taxon>
        <taxon>Ericales</taxon>
        <taxon>Ericaceae</taxon>
        <taxon>Ericoideae</taxon>
        <taxon>Rhodoreae</taxon>
        <taxon>Rhododendron</taxon>
    </lineage>
</organism>
<proteinExistence type="predicted"/>
<sequence length="149" mass="16043">MAMLIGDGSNPVLVRWMRPPWLGSFVGFVCRSPTGGCSEFSIGRGAVSSLCWFAVATIEGRRIQPPASTSRRGRLGLTARLFSGVLYDDGGCCGWGLSIGLGGPPGLGVRIFRCSFWVWVGLYYSYYCGPCRPSGVSDFCFCGIHSTFC</sequence>
<name>A0ACC0N4E1_RHOML</name>
<evidence type="ECO:0000313" key="1">
    <source>
        <dbReference type="EMBL" id="KAI8547861.1"/>
    </source>
</evidence>